<dbReference type="PANTHER" id="PTHR12677">
    <property type="entry name" value="GOLGI APPARATUS MEMBRANE PROTEIN TVP38-RELATED"/>
    <property type="match status" value="1"/>
</dbReference>
<dbReference type="InterPro" id="IPR032816">
    <property type="entry name" value="VTT_dom"/>
</dbReference>
<keyword evidence="3 6" id="KW-0812">Transmembrane</keyword>
<accession>A0ABT7ZSQ3</accession>
<dbReference type="EMBL" id="JASDDK010000001">
    <property type="protein sequence ID" value="MDN3492020.1"/>
    <property type="molecule type" value="Genomic_DNA"/>
</dbReference>
<feature type="transmembrane region" description="Helical" evidence="6">
    <location>
        <begin position="176"/>
        <end position="196"/>
    </location>
</feature>
<evidence type="ECO:0000256" key="6">
    <source>
        <dbReference type="RuleBase" id="RU366058"/>
    </source>
</evidence>
<feature type="domain" description="VTT" evidence="7">
    <location>
        <begin position="82"/>
        <end position="199"/>
    </location>
</feature>
<feature type="transmembrane region" description="Helical" evidence="6">
    <location>
        <begin position="208"/>
        <end position="225"/>
    </location>
</feature>
<evidence type="ECO:0000256" key="1">
    <source>
        <dbReference type="ARBA" id="ARBA00004651"/>
    </source>
</evidence>
<name>A0ABT7ZSQ3_9FLAO</name>
<comment type="subcellular location">
    <subcellularLocation>
        <location evidence="1 6">Cell membrane</location>
        <topology evidence="1 6">Multi-pass membrane protein</topology>
    </subcellularLocation>
</comment>
<gene>
    <name evidence="8" type="ORF">QMA06_04760</name>
</gene>
<feature type="transmembrane region" description="Helical" evidence="6">
    <location>
        <begin position="13"/>
        <end position="32"/>
    </location>
</feature>
<dbReference type="Pfam" id="PF09335">
    <property type="entry name" value="VTT_dom"/>
    <property type="match status" value="1"/>
</dbReference>
<sequence length="234" mass="26226">MTKNNQNVSKNKWPVYISIALLAGIVASYFLVTDVQQFMDNAWQVLTSDDEQRISEWVNGFGWLGPVVLILAMIVQMFLIIIPTVLLMVVSILAYGPIWGSLIILAAVFSASTVGYIIGNYFGKNIVLKLLGQKTEDKIESFIDHYGFWAVIVTRLNPFLSNDAISFVGGMLKMGYWRFIGATLIGILPLTIFIAIVGESTERLKSGLLWGSVVCLIAFGLYVYWDKRKRKKNN</sequence>
<reference evidence="8 9" key="1">
    <citation type="journal article" date="2023" name="Int. J. Syst. Evol. Microbiol.">
        <title>Winogradskyella bathintestinalis sp. nov., isolated from the intestine of the deep-sea loosejaw dragonfish, Malacosteus niger.</title>
        <authorList>
            <person name="Uniacke-Lowe S."/>
            <person name="Johnson C.N."/>
            <person name="Stanton C."/>
            <person name="Hill C."/>
            <person name="Ross P."/>
        </authorList>
    </citation>
    <scope>NUCLEOTIDE SEQUENCE [LARGE SCALE GENOMIC DNA]</scope>
    <source>
        <strain evidence="8 9">APC 3343</strain>
    </source>
</reference>
<keyword evidence="5 6" id="KW-0472">Membrane</keyword>
<dbReference type="Proteomes" id="UP001231197">
    <property type="component" value="Unassembled WGS sequence"/>
</dbReference>
<dbReference type="InterPro" id="IPR015414">
    <property type="entry name" value="TMEM64"/>
</dbReference>
<keyword evidence="9" id="KW-1185">Reference proteome</keyword>
<feature type="transmembrane region" description="Helical" evidence="6">
    <location>
        <begin position="63"/>
        <end position="92"/>
    </location>
</feature>
<evidence type="ECO:0000259" key="7">
    <source>
        <dbReference type="Pfam" id="PF09335"/>
    </source>
</evidence>
<dbReference type="RefSeq" id="WP_290205704.1">
    <property type="nucleotide sequence ID" value="NZ_JASDDK010000001.1"/>
</dbReference>
<evidence type="ECO:0000256" key="2">
    <source>
        <dbReference type="ARBA" id="ARBA00022475"/>
    </source>
</evidence>
<comment type="similarity">
    <text evidence="6">Belongs to the TVP38/TMEM64 family.</text>
</comment>
<comment type="caution">
    <text evidence="8">The sequence shown here is derived from an EMBL/GenBank/DDBJ whole genome shotgun (WGS) entry which is preliminary data.</text>
</comment>
<evidence type="ECO:0000256" key="3">
    <source>
        <dbReference type="ARBA" id="ARBA00022692"/>
    </source>
</evidence>
<organism evidence="8 9">
    <name type="scientific">Winogradskyella bathintestinalis</name>
    <dbReference type="NCBI Taxonomy" id="3035208"/>
    <lineage>
        <taxon>Bacteria</taxon>
        <taxon>Pseudomonadati</taxon>
        <taxon>Bacteroidota</taxon>
        <taxon>Flavobacteriia</taxon>
        <taxon>Flavobacteriales</taxon>
        <taxon>Flavobacteriaceae</taxon>
        <taxon>Winogradskyella</taxon>
    </lineage>
</organism>
<keyword evidence="4 6" id="KW-1133">Transmembrane helix</keyword>
<keyword evidence="2 6" id="KW-1003">Cell membrane</keyword>
<feature type="transmembrane region" description="Helical" evidence="6">
    <location>
        <begin position="98"/>
        <end position="119"/>
    </location>
</feature>
<protein>
    <recommendedName>
        <fullName evidence="6">TVP38/TMEM64 family membrane protein</fullName>
    </recommendedName>
</protein>
<dbReference type="PANTHER" id="PTHR12677:SF59">
    <property type="entry name" value="GOLGI APPARATUS MEMBRANE PROTEIN TVP38-RELATED"/>
    <property type="match status" value="1"/>
</dbReference>
<proteinExistence type="inferred from homology"/>
<evidence type="ECO:0000313" key="8">
    <source>
        <dbReference type="EMBL" id="MDN3492020.1"/>
    </source>
</evidence>
<evidence type="ECO:0000256" key="4">
    <source>
        <dbReference type="ARBA" id="ARBA00022989"/>
    </source>
</evidence>
<evidence type="ECO:0000256" key="5">
    <source>
        <dbReference type="ARBA" id="ARBA00023136"/>
    </source>
</evidence>
<evidence type="ECO:0000313" key="9">
    <source>
        <dbReference type="Proteomes" id="UP001231197"/>
    </source>
</evidence>